<proteinExistence type="predicted"/>
<dbReference type="RefSeq" id="WP_003050067.1">
    <property type="nucleotide sequence ID" value="NZ_JAACYG010000018.1"/>
</dbReference>
<reference evidence="2 3" key="1">
    <citation type="journal article" date="2015" name="Genome Announc.">
        <title>Complete Genome Sequencing of Stenotrophomonas acidaminiphila ZAC14D2_NAIMI4_2, a Multidrug-Resistant Strain Isolated from Sediments of a Polluted River in Mexico, Uncovers New Antibiotic Resistance Genes and a Novel Class-II Lasso Peptide Biosynthesis Gene Cluster.</title>
        <authorList>
            <person name="Vinuesa P."/>
            <person name="Ochoa-Sanchez L.E."/>
        </authorList>
    </citation>
    <scope>NUCLEOTIDE SEQUENCE [LARGE SCALE GENOMIC DNA]</scope>
    <source>
        <strain evidence="2 3">ZAC14D2_NAIMI4_2</strain>
    </source>
</reference>
<dbReference type="Pfam" id="PF03050">
    <property type="entry name" value="DDE_Tnp_IS66"/>
    <property type="match status" value="1"/>
</dbReference>
<dbReference type="KEGG" id="sacz:AOT14_32310"/>
<name>A0A0S1B3I5_9GAMM</name>
<dbReference type="InterPro" id="IPR004291">
    <property type="entry name" value="Transposase_IS66_central"/>
</dbReference>
<dbReference type="AlphaFoldDB" id="A0A0S1B3I5"/>
<dbReference type="Proteomes" id="UP000061010">
    <property type="component" value="Chromosome"/>
</dbReference>
<feature type="domain" description="Transposase IS66 central" evidence="1">
    <location>
        <begin position="11"/>
        <end position="58"/>
    </location>
</feature>
<gene>
    <name evidence="2" type="ORF">AOT14_32310</name>
</gene>
<protein>
    <submittedName>
        <fullName evidence="2">Transposase IS66 family protein</fullName>
    </submittedName>
</protein>
<evidence type="ECO:0000313" key="2">
    <source>
        <dbReference type="EMBL" id="ALJ29571.1"/>
    </source>
</evidence>
<dbReference type="EMBL" id="CP012900">
    <property type="protein sequence ID" value="ALJ29571.1"/>
    <property type="molecule type" value="Genomic_DNA"/>
</dbReference>
<sequence>MGVMHSSECAKSIRLTVARSTLAQWVGACGAQLQPMVKALDDELRRHVVLHAHETPMLKPKHLGDGKAYPT</sequence>
<organism evidence="2 3">
    <name type="scientific">Stenotrophomonas acidaminiphila</name>
    <dbReference type="NCBI Taxonomy" id="128780"/>
    <lineage>
        <taxon>Bacteria</taxon>
        <taxon>Pseudomonadati</taxon>
        <taxon>Pseudomonadota</taxon>
        <taxon>Gammaproteobacteria</taxon>
        <taxon>Lysobacterales</taxon>
        <taxon>Lysobacteraceae</taxon>
        <taxon>Stenotrophomonas</taxon>
    </lineage>
</organism>
<evidence type="ECO:0000259" key="1">
    <source>
        <dbReference type="Pfam" id="PF03050"/>
    </source>
</evidence>
<evidence type="ECO:0000313" key="3">
    <source>
        <dbReference type="Proteomes" id="UP000061010"/>
    </source>
</evidence>
<accession>A0A0S1B3I5</accession>
<dbReference type="PATRIC" id="fig|128780.6.peg.3265"/>
<dbReference type="OrthoDB" id="5935476at2"/>
<keyword evidence="3" id="KW-1185">Reference proteome</keyword>